<dbReference type="EMBL" id="OU466858">
    <property type="protein sequence ID" value="CAH2046344.1"/>
    <property type="molecule type" value="Genomic_DNA"/>
</dbReference>
<keyword evidence="3" id="KW-1185">Reference proteome</keyword>
<dbReference type="Proteomes" id="UP000836841">
    <property type="component" value="Chromosome 2"/>
</dbReference>
<dbReference type="AlphaFoldDB" id="A0AAU9RNE0"/>
<sequence length="174" mass="20001">MALQFMNCLKLNCQAREFILHSDCAYAILPGEEFPAYFTHRVDGNFLTVGGSDTKYFSCKTNIHSKTNHLIIFGLEFSLDGFSDPPAGLNSSDVQFEFFCLDHKKKMIQIKEGGIQLLEESPSLDDIWESFERSGENDAEARRSRKQMHNLKNSSRTSGLEYPFQDLVRSRRRF</sequence>
<accession>A0AAU9RNE0</accession>
<evidence type="ECO:0000313" key="3">
    <source>
        <dbReference type="Proteomes" id="UP000836841"/>
    </source>
</evidence>
<reference evidence="2 3" key="1">
    <citation type="submission" date="2022-03" db="EMBL/GenBank/DDBJ databases">
        <authorList>
            <person name="Nunn A."/>
            <person name="Chopra R."/>
            <person name="Nunn A."/>
            <person name="Contreras Garrido A."/>
        </authorList>
    </citation>
    <scope>NUCLEOTIDE SEQUENCE [LARGE SCALE GENOMIC DNA]</scope>
</reference>
<evidence type="ECO:0000256" key="1">
    <source>
        <dbReference type="SAM" id="MobiDB-lite"/>
    </source>
</evidence>
<feature type="region of interest" description="Disordered" evidence="1">
    <location>
        <begin position="136"/>
        <end position="157"/>
    </location>
</feature>
<organism evidence="2 3">
    <name type="scientific">Thlaspi arvense</name>
    <name type="common">Field penny-cress</name>
    <dbReference type="NCBI Taxonomy" id="13288"/>
    <lineage>
        <taxon>Eukaryota</taxon>
        <taxon>Viridiplantae</taxon>
        <taxon>Streptophyta</taxon>
        <taxon>Embryophyta</taxon>
        <taxon>Tracheophyta</taxon>
        <taxon>Spermatophyta</taxon>
        <taxon>Magnoliopsida</taxon>
        <taxon>eudicotyledons</taxon>
        <taxon>Gunneridae</taxon>
        <taxon>Pentapetalae</taxon>
        <taxon>rosids</taxon>
        <taxon>malvids</taxon>
        <taxon>Brassicales</taxon>
        <taxon>Brassicaceae</taxon>
        <taxon>Thlaspideae</taxon>
        <taxon>Thlaspi</taxon>
    </lineage>
</organism>
<name>A0AAU9RNE0_THLAR</name>
<gene>
    <name evidence="2" type="ORF">TAV2_LOCUS5592</name>
</gene>
<protein>
    <submittedName>
        <fullName evidence="2">Uncharacterized protein</fullName>
    </submittedName>
</protein>
<evidence type="ECO:0000313" key="2">
    <source>
        <dbReference type="EMBL" id="CAH2046344.1"/>
    </source>
</evidence>
<proteinExistence type="predicted"/>